<evidence type="ECO:0008006" key="4">
    <source>
        <dbReference type="Google" id="ProtNLM"/>
    </source>
</evidence>
<accession>A0ABT0T5B1</accession>
<evidence type="ECO:0000256" key="1">
    <source>
        <dbReference type="ARBA" id="ARBA00023172"/>
    </source>
</evidence>
<protein>
    <recommendedName>
        <fullName evidence="4">Tyr recombinase domain-containing protein</fullName>
    </recommendedName>
</protein>
<proteinExistence type="predicted"/>
<comment type="caution">
    <text evidence="2">The sequence shown here is derived from an EMBL/GenBank/DDBJ whole genome shotgun (WGS) entry which is preliminary data.</text>
</comment>
<sequence length="681" mass="78397">MSVWRNYISDYGLESNLIPDHPDLIHKKGNDFAISRGADGSVLSCYGDDSWILLDSSRGSVKLNFDGWSDKRSSNDRLYEKIKSEMKVIVFAQIYYHDKQRVANTIRIDVMRRLGRLAFTLNVTISELLSQKENWDAIIISYAEAARSVKKRILRLLKELVFYTSNDKLLGFEGCYEHLLELVCILEKDFQETAENGDYESRTPLIPTRIYGELIKIIDYRINCALPMIGSIVDLYRRKYKSGEPKYFGAVKRVFRTKFATTWEEEVFRSGLTHYFEEKGISNWDELKWYVDELKFEAIYWIMLFSGMRLGEALKLPSNCFYKVSTEAGETCLIKGYTHKTIGGGQLANAKWITIDIVEKAVKVQLGVAEITGLESNYELSSFPSDDYPLFPMRIKKNASESTWVYPLAPTLPKISRARTRTWLENHKQLIVTDKDLDELNSFMAFRDWGEKSIELGKPWPLSPHQCRRSLAVYAAKSGLVSIGTLKNQFKHLTKEMTLYYQQRSAWAKNFLTSDNNEDLAIHESQLSFIKDLEAQRRITDFLSFEKEVIDSNSRLWGPEGKRIQQSKDKGKPLVIVTDRSATLKRFKQGEMTYKQGPFGGCTNPEPCVKLSLTVIAECVSCKWAINNDETFTKLYKSIVRLQRQRDCFPSGSHHHQQLTDEIKKIKEIIDTNSNAEDSSV</sequence>
<reference evidence="2" key="1">
    <citation type="submission" date="2022-05" db="EMBL/GenBank/DDBJ databases">
        <title>Halomonas geminus sp. nov. and Halomonas llamarensis sp. nov. isolated from high-altitude salars of the Atacama Desert.</title>
        <authorList>
            <person name="Hintersatz C."/>
            <person name="Rojas L.A."/>
            <person name="Wei T.-S."/>
            <person name="Kutschke S."/>
            <person name="Lehmann F."/>
            <person name="Jain R."/>
            <person name="Pollmann K."/>
        </authorList>
    </citation>
    <scope>NUCLEOTIDE SEQUENCE</scope>
    <source>
        <strain evidence="2">ATCH28</strain>
    </source>
</reference>
<evidence type="ECO:0000313" key="2">
    <source>
        <dbReference type="EMBL" id="MCL7942078.1"/>
    </source>
</evidence>
<dbReference type="InterPro" id="IPR013762">
    <property type="entry name" value="Integrase-like_cat_sf"/>
</dbReference>
<dbReference type="EMBL" id="JAMJPK010000010">
    <property type="protein sequence ID" value="MCL7942078.1"/>
    <property type="molecule type" value="Genomic_DNA"/>
</dbReference>
<dbReference type="SUPFAM" id="SSF56349">
    <property type="entry name" value="DNA breaking-rejoining enzymes"/>
    <property type="match status" value="1"/>
</dbReference>
<dbReference type="InterPro" id="IPR011010">
    <property type="entry name" value="DNA_brk_join_enz"/>
</dbReference>
<gene>
    <name evidence="2" type="ORF">M8009_17480</name>
</gene>
<evidence type="ECO:0000313" key="3">
    <source>
        <dbReference type="Proteomes" id="UP001165369"/>
    </source>
</evidence>
<dbReference type="Gene3D" id="1.10.443.10">
    <property type="entry name" value="Intergrase catalytic core"/>
    <property type="match status" value="1"/>
</dbReference>
<name>A0ABT0T5B1_9GAMM</name>
<keyword evidence="1" id="KW-0233">DNA recombination</keyword>
<keyword evidence="3" id="KW-1185">Reference proteome</keyword>
<organism evidence="2 3">
    <name type="scientific">Halomonas gemina</name>
    <dbReference type="NCBI Taxonomy" id="2945105"/>
    <lineage>
        <taxon>Bacteria</taxon>
        <taxon>Pseudomonadati</taxon>
        <taxon>Pseudomonadota</taxon>
        <taxon>Gammaproteobacteria</taxon>
        <taxon>Oceanospirillales</taxon>
        <taxon>Halomonadaceae</taxon>
        <taxon>Halomonas</taxon>
    </lineage>
</organism>
<dbReference type="RefSeq" id="WP_250063535.1">
    <property type="nucleotide sequence ID" value="NZ_JAMJPK010000010.1"/>
</dbReference>
<dbReference type="Proteomes" id="UP001165369">
    <property type="component" value="Unassembled WGS sequence"/>
</dbReference>